<evidence type="ECO:0000256" key="7">
    <source>
        <dbReference type="ARBA" id="ARBA00038959"/>
    </source>
</evidence>
<comment type="caution">
    <text evidence="15">The sequence shown here is derived from an EMBL/GenBank/DDBJ whole genome shotgun (WGS) entry which is preliminary data.</text>
</comment>
<comment type="similarity">
    <text evidence="2">Belongs to the short-chain dehydrogenases/reductases (SDR) family.</text>
</comment>
<dbReference type="Proteomes" id="UP000225706">
    <property type="component" value="Unassembled WGS sequence"/>
</dbReference>
<dbReference type="PANTHER" id="PTHR43477">
    <property type="entry name" value="DIHYDROANTICAPSIN 7-DEHYDROGENASE"/>
    <property type="match status" value="1"/>
</dbReference>
<evidence type="ECO:0000256" key="13">
    <source>
        <dbReference type="ARBA" id="ARBA00043199"/>
    </source>
</evidence>
<dbReference type="PANTHER" id="PTHR43477:SF4">
    <property type="entry name" value="DEHYDROGENASE_REDUCTASE SDR FAMILY MEMBER 6"/>
    <property type="match status" value="1"/>
</dbReference>
<dbReference type="GO" id="GO:0003858">
    <property type="term" value="F:3-hydroxybutyrate dehydrogenase activity"/>
    <property type="evidence" value="ECO:0007669"/>
    <property type="project" value="UniProtKB-EC"/>
</dbReference>
<dbReference type="AlphaFoldDB" id="A0A2B4SKQ1"/>
<accession>A0A2B4SKQ1</accession>
<organism evidence="15 16">
    <name type="scientific">Stylophora pistillata</name>
    <name type="common">Smooth cauliflower coral</name>
    <dbReference type="NCBI Taxonomy" id="50429"/>
    <lineage>
        <taxon>Eukaryota</taxon>
        <taxon>Metazoa</taxon>
        <taxon>Cnidaria</taxon>
        <taxon>Anthozoa</taxon>
        <taxon>Hexacorallia</taxon>
        <taxon>Scleractinia</taxon>
        <taxon>Astrocoeniina</taxon>
        <taxon>Pocilloporidae</taxon>
        <taxon>Stylophora</taxon>
    </lineage>
</organism>
<evidence type="ECO:0000256" key="1">
    <source>
        <dbReference type="ARBA" id="ARBA00004924"/>
    </source>
</evidence>
<evidence type="ECO:0000256" key="10">
    <source>
        <dbReference type="ARBA" id="ARBA00042309"/>
    </source>
</evidence>
<comment type="catalytic activity">
    <reaction evidence="14">
        <text>(R)-3-hydroxybutanoate + NAD(+) = acetoacetate + NADH + H(+)</text>
        <dbReference type="Rhea" id="RHEA:20521"/>
        <dbReference type="ChEBI" id="CHEBI:10983"/>
        <dbReference type="ChEBI" id="CHEBI:13705"/>
        <dbReference type="ChEBI" id="CHEBI:15378"/>
        <dbReference type="ChEBI" id="CHEBI:57540"/>
        <dbReference type="ChEBI" id="CHEBI:57945"/>
        <dbReference type="EC" id="1.1.1.30"/>
    </reaction>
</comment>
<dbReference type="OrthoDB" id="47007at2759"/>
<dbReference type="PRINTS" id="PR00081">
    <property type="entry name" value="GDHRDH"/>
</dbReference>
<keyword evidence="4" id="KW-0520">NAD</keyword>
<dbReference type="InterPro" id="IPR051122">
    <property type="entry name" value="SDR_DHRS6-like"/>
</dbReference>
<evidence type="ECO:0000256" key="12">
    <source>
        <dbReference type="ARBA" id="ARBA00043083"/>
    </source>
</evidence>
<evidence type="ECO:0000313" key="15">
    <source>
        <dbReference type="EMBL" id="PFX29946.1"/>
    </source>
</evidence>
<proteinExistence type="inferred from homology"/>
<dbReference type="InterPro" id="IPR036291">
    <property type="entry name" value="NAD(P)-bd_dom_sf"/>
</dbReference>
<protein>
    <recommendedName>
        <fullName evidence="8">Dehydrogenase/reductase SDR family member 6</fullName>
        <ecNumber evidence="6">1.1.1.104</ecNumber>
        <ecNumber evidence="7">1.1.1.30</ecNumber>
    </recommendedName>
    <alternativeName>
        <fullName evidence="12">(R)-beta-hydroxybutyrate dehydrogenase</fullName>
    </alternativeName>
    <alternativeName>
        <fullName evidence="10">3-hydroxybutyrate dehydrogenase type 2</fullName>
    </alternativeName>
    <alternativeName>
        <fullName evidence="13">4-oxo-L-proline reductase</fullName>
    </alternativeName>
    <alternativeName>
        <fullName evidence="11">Oxidoreductase UCPA</fullName>
    </alternativeName>
    <alternativeName>
        <fullName evidence="9">Short chain dehydrogenase/reductase family 15C member 1</fullName>
    </alternativeName>
</protein>
<dbReference type="GO" id="GO:0016617">
    <property type="term" value="F:4-oxoproline reductase activity"/>
    <property type="evidence" value="ECO:0007669"/>
    <property type="project" value="UniProtKB-EC"/>
</dbReference>
<comment type="pathway">
    <text evidence="1">Siderophore biosynthesis.</text>
</comment>
<evidence type="ECO:0000256" key="5">
    <source>
        <dbReference type="ARBA" id="ARBA00034698"/>
    </source>
</evidence>
<evidence type="ECO:0000256" key="14">
    <source>
        <dbReference type="ARBA" id="ARBA00049550"/>
    </source>
</evidence>
<gene>
    <name evidence="15" type="primary">bdh2</name>
    <name evidence="15" type="ORF">AWC38_SpisGene5263</name>
</gene>
<evidence type="ECO:0000256" key="8">
    <source>
        <dbReference type="ARBA" id="ARBA00039194"/>
    </source>
</evidence>
<dbReference type="EC" id="1.1.1.30" evidence="7"/>
<keyword evidence="16" id="KW-1185">Reference proteome</keyword>
<dbReference type="SUPFAM" id="SSF51735">
    <property type="entry name" value="NAD(P)-binding Rossmann-fold domains"/>
    <property type="match status" value="1"/>
</dbReference>
<dbReference type="EC" id="1.1.1.104" evidence="6"/>
<sequence>MPDGRLQGKEIIVTAAAQGIGRAVAEEFAKEGANVLATDINGEKLAELNAVKGVRTKILDVTNYDAIKELVTDFSKLDVLFNCAGTTKGAVIAFTKALAADFTAQGIRTHAICPATVDTPSLRQRINSAPDPEEAMKNFLARQKQGRLGRPDEIAKLSVFLASDEAPYMTGCEHIIDGGWMLG</sequence>
<dbReference type="Pfam" id="PF13561">
    <property type="entry name" value="adh_short_C2"/>
    <property type="match status" value="1"/>
</dbReference>
<dbReference type="STRING" id="50429.A0A2B4SKQ1"/>
<name>A0A2B4SKQ1_STYPI</name>
<evidence type="ECO:0000256" key="6">
    <source>
        <dbReference type="ARBA" id="ARBA00038956"/>
    </source>
</evidence>
<dbReference type="EMBL" id="LSMT01000058">
    <property type="protein sequence ID" value="PFX29946.1"/>
    <property type="molecule type" value="Genomic_DNA"/>
</dbReference>
<evidence type="ECO:0000256" key="3">
    <source>
        <dbReference type="ARBA" id="ARBA00023002"/>
    </source>
</evidence>
<dbReference type="Gene3D" id="3.40.50.720">
    <property type="entry name" value="NAD(P)-binding Rossmann-like Domain"/>
    <property type="match status" value="2"/>
</dbReference>
<evidence type="ECO:0000313" key="16">
    <source>
        <dbReference type="Proteomes" id="UP000225706"/>
    </source>
</evidence>
<evidence type="ECO:0000256" key="4">
    <source>
        <dbReference type="ARBA" id="ARBA00023027"/>
    </source>
</evidence>
<evidence type="ECO:0000256" key="9">
    <source>
        <dbReference type="ARBA" id="ARBA00041727"/>
    </source>
</evidence>
<reference evidence="16" key="1">
    <citation type="journal article" date="2017" name="bioRxiv">
        <title>Comparative analysis of the genomes of Stylophora pistillata and Acropora digitifera provides evidence for extensive differences between species of corals.</title>
        <authorList>
            <person name="Voolstra C.R."/>
            <person name="Li Y."/>
            <person name="Liew Y.J."/>
            <person name="Baumgarten S."/>
            <person name="Zoccola D."/>
            <person name="Flot J.-F."/>
            <person name="Tambutte S."/>
            <person name="Allemand D."/>
            <person name="Aranda M."/>
        </authorList>
    </citation>
    <scope>NUCLEOTIDE SEQUENCE [LARGE SCALE GENOMIC DNA]</scope>
</reference>
<evidence type="ECO:0000256" key="2">
    <source>
        <dbReference type="ARBA" id="ARBA00006484"/>
    </source>
</evidence>
<evidence type="ECO:0000256" key="11">
    <source>
        <dbReference type="ARBA" id="ARBA00042565"/>
    </source>
</evidence>
<comment type="pathway">
    <text evidence="5">Amino-acid metabolism.</text>
</comment>
<keyword evidence="3" id="KW-0560">Oxidoreductase</keyword>
<dbReference type="InterPro" id="IPR002347">
    <property type="entry name" value="SDR_fam"/>
</dbReference>